<reference evidence="1" key="1">
    <citation type="submission" date="2024-07" db="EMBL/GenBank/DDBJ databases">
        <title>Identification and characteristics of an arsenic-resistant bacterial isolate, which belongs to a novel species.</title>
        <authorList>
            <person name="Juszczyk A."/>
            <person name="Kowalczyk A."/>
            <person name="Was K."/>
            <person name="Kosowicz W."/>
            <person name="Budzyn A."/>
            <person name="Latowski D."/>
        </authorList>
    </citation>
    <scope>NUCLEOTIDE SEQUENCE</scope>
    <source>
        <strain evidence="1">As8PL</strain>
    </source>
</reference>
<name>A0AB39BV35_9BACI</name>
<dbReference type="EMBL" id="CP162551">
    <property type="protein sequence ID" value="XDI37265.1"/>
    <property type="molecule type" value="Genomic_DNA"/>
</dbReference>
<dbReference type="Pfam" id="PF12982">
    <property type="entry name" value="DUF3866"/>
    <property type="match status" value="1"/>
</dbReference>
<dbReference type="InterPro" id="IPR024479">
    <property type="entry name" value="DUF3866"/>
</dbReference>
<proteinExistence type="predicted"/>
<accession>A0AB39BV35</accession>
<sequence length="363" mass="40371">MFAEHWSQVESIEYEDDTIQILLTASPQKQAILYKSLTEKVEIGDEVLLNCTATSLKLGTGGYDFVKSVAKIEPGNVPYTGDAGHILKLRYTPMQHQVLSIEAQESPFHSLFLQPFSLNGKPILLGELHSMIPLVYASSQVIKKDALVCVIIDDQAALPLAFSEHMRALMKEKNFTTITVGQAFGGTYEAITIQTALQFAYTHLKADVIMISVGPGVVGTGTYYGFTGMSLANWSNNVAALKGLPLWIPRVSFAEKRERHKGISHHTLTPLKQATLSKVLLALPRFDREDHEVVVRQLESLKQALNEPEIRWLDQKEVVELTKEALNHSSRVIKTMGRSYQEDPAFFWSVVASLLTSFNIAGE</sequence>
<evidence type="ECO:0000313" key="1">
    <source>
        <dbReference type="EMBL" id="XDI37265.1"/>
    </source>
</evidence>
<dbReference type="AlphaFoldDB" id="A0AB39BV35"/>
<gene>
    <name evidence="1" type="ORF">AB3N04_02815</name>
</gene>
<protein>
    <submittedName>
        <fullName evidence="1">DUF3866 family protein</fullName>
    </submittedName>
</protein>
<organism evidence="1">
    <name type="scientific">Alkalihalophilus sp. As8PL</name>
    <dbReference type="NCBI Taxonomy" id="3237103"/>
    <lineage>
        <taxon>Bacteria</taxon>
        <taxon>Bacillati</taxon>
        <taxon>Bacillota</taxon>
        <taxon>Bacilli</taxon>
        <taxon>Bacillales</taxon>
        <taxon>Bacillaceae</taxon>
        <taxon>Alkalihalophilus</taxon>
    </lineage>
</organism>
<dbReference type="RefSeq" id="WP_368504626.1">
    <property type="nucleotide sequence ID" value="NZ_CP162551.1"/>
</dbReference>